<dbReference type="STRING" id="1569628.A0A316UWY4"/>
<evidence type="ECO:0000256" key="4">
    <source>
        <dbReference type="SAM" id="Phobius"/>
    </source>
</evidence>
<feature type="domain" description="Glycoside hydrolase family 5 C-terminal" evidence="5">
    <location>
        <begin position="695"/>
        <end position="804"/>
    </location>
</feature>
<dbReference type="Pfam" id="PF18564">
    <property type="entry name" value="Glyco_hydro_5_C"/>
    <property type="match status" value="1"/>
</dbReference>
<feature type="transmembrane region" description="Helical" evidence="4">
    <location>
        <begin position="843"/>
        <end position="865"/>
    </location>
</feature>
<dbReference type="InterPro" id="IPR017853">
    <property type="entry name" value="GH"/>
</dbReference>
<keyword evidence="4" id="KW-1133">Transmembrane helix</keyword>
<dbReference type="Proteomes" id="UP000245884">
    <property type="component" value="Unassembled WGS sequence"/>
</dbReference>
<dbReference type="InterPro" id="IPR041036">
    <property type="entry name" value="GH5_C"/>
</dbReference>
<gene>
    <name evidence="6" type="ORF">BDZ90DRAFT_264325</name>
</gene>
<dbReference type="AlphaFoldDB" id="A0A316UWY4"/>
<keyword evidence="4" id="KW-0472">Membrane</keyword>
<dbReference type="GO" id="GO:0050295">
    <property type="term" value="F:steryl-beta-glucosidase activity"/>
    <property type="evidence" value="ECO:0007669"/>
    <property type="project" value="TreeGrafter"/>
</dbReference>
<evidence type="ECO:0000256" key="1">
    <source>
        <dbReference type="ARBA" id="ARBA00005641"/>
    </source>
</evidence>
<evidence type="ECO:0000313" key="6">
    <source>
        <dbReference type="EMBL" id="PWN28423.1"/>
    </source>
</evidence>
<dbReference type="GO" id="GO:1904462">
    <property type="term" value="P:ergosteryl 3-beta-D-glucoside catabolic process"/>
    <property type="evidence" value="ECO:0007669"/>
    <property type="project" value="TreeGrafter"/>
</dbReference>
<sequence>MAASAIIDRQTFQGNAEDEQVERLLDNSKTHTSPPAASLKGTSLSQRGRHFVDDQGRVVSLRGFNVSAASKLPTSPDGLTKLDSATWFDHRNVSFVGRPFPLDEAAYHFSRIQSWGYTFIRLLVPWEALAHSGPFTIDQEYVAYVRSLLITAADVGIKVVISAHQDVWSRLCGGSGAPGWTFEAAGLDVREFMETKAAYVHNLDDDEGGSKGDPREISGPFVWPSGYQKLAAATMATLFWGGDIFAWKHRVSIDPTEAAASQDILNGHLESSSSTTPIQALLQSSYLHAYGKLADALAGIPSLLAFEVQNEPHRGFIELHSWDSWKYETDLHIGHYPSLLQALALGEGHKQMVPYYVKTWPWPTRRSHWSEVDPKGRKCWLASRDSEPAGCLWARHGAWKWNASSRRAEVLRRDYFTHDPRPRDMAPDTAGQPVEWYRDCYVPFVRRFADRMRRNHGDALQVWFEPIPNEYHPPWPPASLALAPDSDAQAREDLAAISRASTGQRYASQVDLTSSQLSRPENIVYSPHFYDLNVLFGKVFNGWFSVDVQALSRGPLLPTALFLGHGGLRRNYLGQLSNVARFARMSLGEVPVIIGEIGIPFDINGGVESDKDDKQEDSRWLLHEELLDSLANAMEGAKGGIAGWAWWNYNPDNVPGEGDYWNREDFSFVSSNVSGGSHPQRRSAARGRALGAIVRPYAVRLAGVPMTSSWDRKEGRYELQYVNWAKRPPVKGAAGQLTTMVNDSAPASENEDDATIIYVPGLQFGPDQPDVVTTDGHIRWDRERQRLLWWASDRSPGAKHSLRITVPAEHQAKRKEAMLRAARKRRGRVTRALVGLDLAGTDVLALLAVFVVIVGLIVATISFMGRVQAQQREGRSVEL</sequence>
<name>A0A316UWY4_9BASI</name>
<evidence type="ECO:0000313" key="7">
    <source>
        <dbReference type="Proteomes" id="UP000245884"/>
    </source>
</evidence>
<dbReference type="Gene3D" id="3.20.20.80">
    <property type="entry name" value="Glycosidases"/>
    <property type="match status" value="2"/>
</dbReference>
<dbReference type="SUPFAM" id="SSF51445">
    <property type="entry name" value="(Trans)glycosidases"/>
    <property type="match status" value="1"/>
</dbReference>
<reference evidence="6 7" key="1">
    <citation type="journal article" date="2018" name="Mol. Biol. Evol.">
        <title>Broad Genomic Sampling Reveals a Smut Pathogenic Ancestry of the Fungal Clade Ustilaginomycotina.</title>
        <authorList>
            <person name="Kijpornyongpan T."/>
            <person name="Mondo S.J."/>
            <person name="Barry K."/>
            <person name="Sandor L."/>
            <person name="Lee J."/>
            <person name="Lipzen A."/>
            <person name="Pangilinan J."/>
            <person name="LaButti K."/>
            <person name="Hainaut M."/>
            <person name="Henrissat B."/>
            <person name="Grigoriev I.V."/>
            <person name="Spatafora J.W."/>
            <person name="Aime M.C."/>
        </authorList>
    </citation>
    <scope>NUCLEOTIDE SEQUENCE [LARGE SCALE GENOMIC DNA]</scope>
    <source>
        <strain evidence="6 7">MCA 5214</strain>
    </source>
</reference>
<dbReference type="OrthoDB" id="9971853at2759"/>
<evidence type="ECO:0000256" key="2">
    <source>
        <dbReference type="ARBA" id="ARBA00022801"/>
    </source>
</evidence>
<dbReference type="EMBL" id="KZ819665">
    <property type="protein sequence ID" value="PWN28423.1"/>
    <property type="molecule type" value="Genomic_DNA"/>
</dbReference>
<organism evidence="6 7">
    <name type="scientific">Jaminaea rosea</name>
    <dbReference type="NCBI Taxonomy" id="1569628"/>
    <lineage>
        <taxon>Eukaryota</taxon>
        <taxon>Fungi</taxon>
        <taxon>Dikarya</taxon>
        <taxon>Basidiomycota</taxon>
        <taxon>Ustilaginomycotina</taxon>
        <taxon>Exobasidiomycetes</taxon>
        <taxon>Microstromatales</taxon>
        <taxon>Microstromatales incertae sedis</taxon>
        <taxon>Jaminaea</taxon>
    </lineage>
</organism>
<evidence type="ECO:0000259" key="5">
    <source>
        <dbReference type="Pfam" id="PF18564"/>
    </source>
</evidence>
<protein>
    <submittedName>
        <fullName evidence="6">Glycoside hydrolase</fullName>
    </submittedName>
</protein>
<dbReference type="InterPro" id="IPR013780">
    <property type="entry name" value="Glyco_hydro_b"/>
</dbReference>
<dbReference type="InterPro" id="IPR052066">
    <property type="entry name" value="Glycosphingolipid_Hydrolases"/>
</dbReference>
<keyword evidence="3" id="KW-0326">Glycosidase</keyword>
<dbReference type="GeneID" id="37030456"/>
<dbReference type="RefSeq" id="XP_025363035.1">
    <property type="nucleotide sequence ID" value="XM_025508633.1"/>
</dbReference>
<proteinExistence type="inferred from homology"/>
<evidence type="ECO:0000256" key="3">
    <source>
        <dbReference type="ARBA" id="ARBA00023295"/>
    </source>
</evidence>
<comment type="similarity">
    <text evidence="1">Belongs to the glycosyl hydrolase 5 (cellulase A) family.</text>
</comment>
<keyword evidence="2 6" id="KW-0378">Hydrolase</keyword>
<dbReference type="PANTHER" id="PTHR31308">
    <property type="match status" value="1"/>
</dbReference>
<dbReference type="Gene3D" id="2.60.40.1180">
    <property type="entry name" value="Golgi alpha-mannosidase II"/>
    <property type="match status" value="1"/>
</dbReference>
<accession>A0A316UWY4</accession>
<keyword evidence="7" id="KW-1185">Reference proteome</keyword>
<dbReference type="PANTHER" id="PTHR31308:SF5">
    <property type="entry name" value="ERGOSTERYL-BETA-GLUCOSIDASE"/>
    <property type="match status" value="1"/>
</dbReference>
<keyword evidence="4" id="KW-0812">Transmembrane</keyword>